<evidence type="ECO:0000256" key="7">
    <source>
        <dbReference type="ARBA" id="ARBA00022723"/>
    </source>
</evidence>
<dbReference type="SUPFAM" id="SSF53659">
    <property type="entry name" value="Isocitrate/Isopropylmalate dehydrogenase-like"/>
    <property type="match status" value="1"/>
</dbReference>
<evidence type="ECO:0000256" key="8">
    <source>
        <dbReference type="ARBA" id="ARBA00022842"/>
    </source>
</evidence>
<dbReference type="InterPro" id="IPR019818">
    <property type="entry name" value="IsoCit/isopropylmalate_DH_CS"/>
</dbReference>
<evidence type="ECO:0000256" key="6">
    <source>
        <dbReference type="ARBA" id="ARBA00022532"/>
    </source>
</evidence>
<feature type="binding site" evidence="13">
    <location>
        <position position="141"/>
    </location>
    <ligand>
        <name>D-threo-isocitrate</name>
        <dbReference type="ChEBI" id="CHEBI:15562"/>
    </ligand>
</feature>
<dbReference type="GO" id="GO:0004450">
    <property type="term" value="F:isocitrate dehydrogenase (NADP+) activity"/>
    <property type="evidence" value="ECO:0007669"/>
    <property type="project" value="UniProtKB-EC"/>
</dbReference>
<dbReference type="SMART" id="SM01329">
    <property type="entry name" value="Iso_dh"/>
    <property type="match status" value="1"/>
</dbReference>
<evidence type="ECO:0000259" key="18">
    <source>
        <dbReference type="SMART" id="SM01329"/>
    </source>
</evidence>
<evidence type="ECO:0000256" key="15">
    <source>
        <dbReference type="PIRSR" id="PIRSR604439-3"/>
    </source>
</evidence>
<dbReference type="GO" id="GO:0000287">
    <property type="term" value="F:magnesium ion binding"/>
    <property type="evidence" value="ECO:0007669"/>
    <property type="project" value="InterPro"/>
</dbReference>
<evidence type="ECO:0000313" key="19">
    <source>
        <dbReference type="EMBL" id="SOB59789.1"/>
    </source>
</evidence>
<keyword evidence="5" id="KW-0329">Glyoxylate bypass</keyword>
<evidence type="ECO:0000256" key="16">
    <source>
        <dbReference type="PIRSR" id="PIRSR604439-4"/>
    </source>
</evidence>
<comment type="similarity">
    <text evidence="2">Belongs to the isocitrate and isopropylmalate dehydrogenases family.</text>
</comment>
<feature type="modified residue" description="N6-succinyllysine" evidence="17">
    <location>
        <position position="88"/>
    </location>
</feature>
<dbReference type="Pfam" id="PF00180">
    <property type="entry name" value="Iso_dh"/>
    <property type="match status" value="1"/>
</dbReference>
<dbReference type="GO" id="GO:0051287">
    <property type="term" value="F:NAD binding"/>
    <property type="evidence" value="ECO:0007669"/>
    <property type="project" value="InterPro"/>
</dbReference>
<feature type="binding site" evidence="13">
    <location>
        <position position="117"/>
    </location>
    <ligand>
        <name>D-threo-isocitrate</name>
        <dbReference type="ChEBI" id="CHEBI:15562"/>
    </ligand>
</feature>
<evidence type="ECO:0000256" key="1">
    <source>
        <dbReference type="ARBA" id="ARBA00001936"/>
    </source>
</evidence>
<evidence type="ECO:0000256" key="5">
    <source>
        <dbReference type="ARBA" id="ARBA00022435"/>
    </source>
</evidence>
<dbReference type="GO" id="GO:0006097">
    <property type="term" value="P:glyoxylate cycle"/>
    <property type="evidence" value="ECO:0007669"/>
    <property type="project" value="UniProtKB-KW"/>
</dbReference>
<accession>A0A2C8FBG4</accession>
<reference evidence="20" key="1">
    <citation type="submission" date="2017-09" db="EMBL/GenBank/DDBJ databases">
        <authorList>
            <person name="Regsiter A."/>
            <person name="William W."/>
        </authorList>
    </citation>
    <scope>NUCLEOTIDE SEQUENCE [LARGE SCALE GENOMIC DNA]</scope>
    <source>
        <strain evidence="20">500-1</strain>
    </source>
</reference>
<feature type="modified residue" description="N6-acetyllysine" evidence="17">
    <location>
        <position position="130"/>
    </location>
</feature>
<feature type="binding site" evidence="14">
    <location>
        <position position="329"/>
    </location>
    <ligand>
        <name>NADP(+)</name>
        <dbReference type="ChEBI" id="CHEBI:58349"/>
    </ligand>
</feature>
<dbReference type="GO" id="GO:0006099">
    <property type="term" value="P:tricarboxylic acid cycle"/>
    <property type="evidence" value="ECO:0007669"/>
    <property type="project" value="UniProtKB-KW"/>
</dbReference>
<dbReference type="NCBIfam" id="NF005425">
    <property type="entry name" value="PRK07006.1"/>
    <property type="match status" value="1"/>
</dbReference>
<keyword evidence="7" id="KW-0479">Metal-binding</keyword>
<evidence type="ECO:0000256" key="13">
    <source>
        <dbReference type="PIRSR" id="PIRSR604439-1"/>
    </source>
</evidence>
<dbReference type="PROSITE" id="PS00470">
    <property type="entry name" value="IDH_IMDH"/>
    <property type="match status" value="1"/>
</dbReference>
<evidence type="ECO:0000256" key="17">
    <source>
        <dbReference type="PIRSR" id="PIRSR604439-5"/>
    </source>
</evidence>
<proteinExistence type="inferred from homology"/>
<dbReference type="InterPro" id="IPR024084">
    <property type="entry name" value="IsoPropMal-DH-like_dom"/>
</dbReference>
<keyword evidence="9 14" id="KW-0521">NADP</keyword>
<feature type="site" description="Critical for catalysis" evidence="16">
    <location>
        <position position="215"/>
    </location>
</feature>
<name>A0A2C8FBG4_9BACT</name>
<evidence type="ECO:0000256" key="12">
    <source>
        <dbReference type="ARBA" id="ARBA00023554"/>
    </source>
</evidence>
<dbReference type="Gene3D" id="3.40.718.10">
    <property type="entry name" value="Isopropylmalate Dehydrogenase"/>
    <property type="match status" value="1"/>
</dbReference>
<dbReference type="KEGG" id="pprf:DPRO_2879"/>
<keyword evidence="8 15" id="KW-0460">Magnesium</keyword>
<comment type="subunit">
    <text evidence="3">Homodimer.</text>
</comment>
<evidence type="ECO:0000256" key="11">
    <source>
        <dbReference type="ARBA" id="ARBA00023211"/>
    </source>
</evidence>
<dbReference type="InterPro" id="IPR004439">
    <property type="entry name" value="Isocitrate_DH_NADP_dimer_prok"/>
</dbReference>
<dbReference type="EMBL" id="LT907975">
    <property type="protein sequence ID" value="SOB59789.1"/>
    <property type="molecule type" value="Genomic_DNA"/>
</dbReference>
<dbReference type="AlphaFoldDB" id="A0A2C8FBG4"/>
<feature type="domain" description="Isopropylmalate dehydrogenase-like" evidence="18">
    <location>
        <begin position="18"/>
        <end position="389"/>
    </location>
</feature>
<gene>
    <name evidence="19" type="primary">icd</name>
    <name evidence="19" type="ORF">DPRO_2879</name>
</gene>
<evidence type="ECO:0000313" key="20">
    <source>
        <dbReference type="Proteomes" id="UP000219215"/>
    </source>
</evidence>
<protein>
    <recommendedName>
        <fullName evidence="4">isocitrate dehydrogenase (NADP(+))</fullName>
        <ecNumber evidence="4">1.1.1.42</ecNumber>
    </recommendedName>
</protein>
<organism evidence="19 20">
    <name type="scientific">Pseudodesulfovibrio profundus</name>
    <dbReference type="NCBI Taxonomy" id="57320"/>
    <lineage>
        <taxon>Bacteria</taxon>
        <taxon>Pseudomonadati</taxon>
        <taxon>Thermodesulfobacteriota</taxon>
        <taxon>Desulfovibrionia</taxon>
        <taxon>Desulfovibrionales</taxon>
        <taxon>Desulfovibrionaceae</taxon>
    </lineage>
</organism>
<feature type="binding site" evidence="13">
    <location>
        <position position="103"/>
    </location>
    <ligand>
        <name>D-threo-isocitrate</name>
        <dbReference type="ChEBI" id="CHEBI:15562"/>
    </ligand>
</feature>
<dbReference type="Proteomes" id="UP000219215">
    <property type="component" value="Chromosome DPRO"/>
</dbReference>
<feature type="site" description="Critical for catalysis" evidence="16">
    <location>
        <position position="148"/>
    </location>
</feature>
<feature type="binding site" evidence="15">
    <location>
        <position position="284"/>
    </location>
    <ligand>
        <name>Mg(2+)</name>
        <dbReference type="ChEBI" id="CHEBI:18420"/>
    </ligand>
</feature>
<evidence type="ECO:0000256" key="14">
    <source>
        <dbReference type="PIRSR" id="PIRSR604439-2"/>
    </source>
</evidence>
<evidence type="ECO:0000256" key="2">
    <source>
        <dbReference type="ARBA" id="ARBA00007769"/>
    </source>
</evidence>
<evidence type="ECO:0000256" key="10">
    <source>
        <dbReference type="ARBA" id="ARBA00023002"/>
    </source>
</evidence>
<dbReference type="PANTHER" id="PTHR43504">
    <property type="entry name" value="ISOCITRATE DEHYDROGENASE [NADP]"/>
    <property type="match status" value="1"/>
</dbReference>
<evidence type="ECO:0000256" key="3">
    <source>
        <dbReference type="ARBA" id="ARBA00011738"/>
    </source>
</evidence>
<keyword evidence="10 19" id="KW-0560">Oxidoreductase</keyword>
<comment type="catalytic activity">
    <reaction evidence="12">
        <text>D-threo-isocitrate + NADP(+) = 2-oxoglutarate + CO2 + NADPH</text>
        <dbReference type="Rhea" id="RHEA:19629"/>
        <dbReference type="ChEBI" id="CHEBI:15562"/>
        <dbReference type="ChEBI" id="CHEBI:16526"/>
        <dbReference type="ChEBI" id="CHEBI:16810"/>
        <dbReference type="ChEBI" id="CHEBI:57783"/>
        <dbReference type="ChEBI" id="CHEBI:58349"/>
        <dbReference type="EC" id="1.1.1.42"/>
    </reaction>
</comment>
<comment type="cofactor">
    <cofactor evidence="15">
        <name>Mg(2+)</name>
        <dbReference type="ChEBI" id="CHEBI:18420"/>
    </cofactor>
    <cofactor evidence="15">
        <name>Mn(2+)</name>
        <dbReference type="ChEBI" id="CHEBI:29035"/>
    </cofactor>
    <text evidence="15">Binds 1 Mg(2+) or Mn(2+) ion per subunit.</text>
</comment>
<evidence type="ECO:0000256" key="4">
    <source>
        <dbReference type="ARBA" id="ARBA00013013"/>
    </source>
</evidence>
<evidence type="ECO:0000256" key="9">
    <source>
        <dbReference type="ARBA" id="ARBA00022857"/>
    </source>
</evidence>
<feature type="modified residue" description="Phosphoserine" evidence="17">
    <location>
        <position position="101"/>
    </location>
</feature>
<sequence>MDHTLIPLPKEEILSDKTVYYIEGDGIGPEVWRAARPVLDAAVAKAYGNDNKLQWVELLAGEKGYAETGEHLPKATMEALAGAELAMKGPLNTPVGEGFRSLNVTLRQVFDLYACIRPIKYFKGIESPVKRPDLVDMTVFRENTEDVYAGIEYQSGSPEAKKLIEFLVDEMGANIHETAGVGIKPITPAGSKRLVKKAIDFAIEHSKPSVTLVHKGNIMKTTEGGFRAWGYELAEEEYKGQVVREGEGEDGVIIKDRIADAMFQNVLMYPEQYSVIATTNLNGDYLSDALAAQVGGLGLAPGVNMGDNLAFFEPTHGTAPTIAGKDMANPGSLILSGAMMLEHIGWHEAAALIHAAVETALAEKKVTVDLAAQISGATQVGCQEFGERVLNNL</sequence>
<dbReference type="EC" id="1.1.1.42" evidence="4"/>
<dbReference type="PANTHER" id="PTHR43504:SF1">
    <property type="entry name" value="ISOCITRATE DEHYDROGENASE [NADP]"/>
    <property type="match status" value="1"/>
</dbReference>
<feature type="binding site" evidence="13">
    <location>
        <position position="101"/>
    </location>
    <ligand>
        <name>D-threo-isocitrate</name>
        <dbReference type="ChEBI" id="CHEBI:15562"/>
    </ligand>
</feature>
<keyword evidence="6" id="KW-0816">Tricarboxylic acid cycle</keyword>
<feature type="binding site" evidence="13">
    <location>
        <position position="107"/>
    </location>
    <ligand>
        <name>D-threo-isocitrate</name>
        <dbReference type="ChEBI" id="CHEBI:15562"/>
    </ligand>
</feature>
<keyword evidence="20" id="KW-1185">Reference proteome</keyword>
<keyword evidence="11 15" id="KW-0464">Manganese</keyword>
<comment type="cofactor">
    <cofactor evidence="1">
        <name>Mn(2+)</name>
        <dbReference type="ChEBI" id="CHEBI:29035"/>
    </cofactor>
</comment>